<dbReference type="Proteomes" id="UP000636709">
    <property type="component" value="Unassembled WGS sequence"/>
</dbReference>
<evidence type="ECO:0000313" key="3">
    <source>
        <dbReference type="EMBL" id="KAF8690706.1"/>
    </source>
</evidence>
<proteinExistence type="predicted"/>
<dbReference type="AlphaFoldDB" id="A0A835B5A4"/>
<dbReference type="CDD" id="cd04660">
    <property type="entry name" value="nsLTP_like"/>
    <property type="match status" value="1"/>
</dbReference>
<dbReference type="PANTHER" id="PTHR33122">
    <property type="entry name" value="LIPID BINDING PROTEIN-RELATED"/>
    <property type="match status" value="1"/>
</dbReference>
<dbReference type="SMART" id="SM00499">
    <property type="entry name" value="AAI"/>
    <property type="match status" value="1"/>
</dbReference>
<keyword evidence="1" id="KW-0732">Signal</keyword>
<accession>A0A835B5A4</accession>
<dbReference type="OrthoDB" id="643149at2759"/>
<evidence type="ECO:0000256" key="1">
    <source>
        <dbReference type="SAM" id="SignalP"/>
    </source>
</evidence>
<name>A0A835B5A4_9POAL</name>
<evidence type="ECO:0000313" key="4">
    <source>
        <dbReference type="Proteomes" id="UP000636709"/>
    </source>
</evidence>
<organism evidence="3 4">
    <name type="scientific">Digitaria exilis</name>
    <dbReference type="NCBI Taxonomy" id="1010633"/>
    <lineage>
        <taxon>Eukaryota</taxon>
        <taxon>Viridiplantae</taxon>
        <taxon>Streptophyta</taxon>
        <taxon>Embryophyta</taxon>
        <taxon>Tracheophyta</taxon>
        <taxon>Spermatophyta</taxon>
        <taxon>Magnoliopsida</taxon>
        <taxon>Liliopsida</taxon>
        <taxon>Poales</taxon>
        <taxon>Poaceae</taxon>
        <taxon>PACMAD clade</taxon>
        <taxon>Panicoideae</taxon>
        <taxon>Panicodae</taxon>
        <taxon>Paniceae</taxon>
        <taxon>Anthephorinae</taxon>
        <taxon>Digitaria</taxon>
    </lineage>
</organism>
<dbReference type="InterPro" id="IPR039265">
    <property type="entry name" value="DIR1-like"/>
</dbReference>
<dbReference type="InterPro" id="IPR036312">
    <property type="entry name" value="Bifun_inhib/LTP/seed_sf"/>
</dbReference>
<dbReference type="GO" id="GO:0005504">
    <property type="term" value="F:fatty acid binding"/>
    <property type="evidence" value="ECO:0007669"/>
    <property type="project" value="InterPro"/>
</dbReference>
<feature type="signal peptide" evidence="1">
    <location>
        <begin position="1"/>
        <end position="28"/>
    </location>
</feature>
<dbReference type="EMBL" id="JACEFO010001972">
    <property type="protein sequence ID" value="KAF8690706.1"/>
    <property type="molecule type" value="Genomic_DNA"/>
</dbReference>
<gene>
    <name evidence="3" type="ORF">HU200_041081</name>
</gene>
<feature type="chain" id="PRO_5032610146" description="Bifunctional inhibitor/plant lipid transfer protein/seed storage helical domain-containing protein" evidence="1">
    <location>
        <begin position="29"/>
        <end position="104"/>
    </location>
</feature>
<keyword evidence="4" id="KW-1185">Reference proteome</keyword>
<dbReference type="GO" id="GO:0009627">
    <property type="term" value="P:systemic acquired resistance"/>
    <property type="evidence" value="ECO:0007669"/>
    <property type="project" value="InterPro"/>
</dbReference>
<dbReference type="Gene3D" id="1.10.110.10">
    <property type="entry name" value="Plant lipid-transfer and hydrophobic proteins"/>
    <property type="match status" value="1"/>
</dbReference>
<dbReference type="PANTHER" id="PTHR33122:SF60">
    <property type="entry name" value="LIPID-TRANSFER PROTEIN DIR1-RELATED"/>
    <property type="match status" value="1"/>
</dbReference>
<dbReference type="Pfam" id="PF14368">
    <property type="entry name" value="LTP_2"/>
    <property type="match status" value="1"/>
</dbReference>
<comment type="caution">
    <text evidence="3">The sequence shown here is derived from an EMBL/GenBank/DDBJ whole genome shotgun (WGS) entry which is preliminary data.</text>
</comment>
<protein>
    <recommendedName>
        <fullName evidence="2">Bifunctional inhibitor/plant lipid transfer protein/seed storage helical domain-containing protein</fullName>
    </recommendedName>
</protein>
<reference evidence="3" key="1">
    <citation type="submission" date="2020-07" db="EMBL/GenBank/DDBJ databases">
        <title>Genome sequence and genetic diversity analysis of an under-domesticated orphan crop, white fonio (Digitaria exilis).</title>
        <authorList>
            <person name="Bennetzen J.L."/>
            <person name="Chen S."/>
            <person name="Ma X."/>
            <person name="Wang X."/>
            <person name="Yssel A.E.J."/>
            <person name="Chaluvadi S.R."/>
            <person name="Johnson M."/>
            <person name="Gangashetty P."/>
            <person name="Hamidou F."/>
            <person name="Sanogo M.D."/>
            <person name="Zwaenepoel A."/>
            <person name="Wallace J."/>
            <person name="Van De Peer Y."/>
            <person name="Van Deynze A."/>
        </authorList>
    </citation>
    <scope>NUCLEOTIDE SEQUENCE</scope>
    <source>
        <tissue evidence="3">Leaves</tissue>
    </source>
</reference>
<sequence>MATKRSSSSSKLVTVVLLFVVMAVAAEAVCNMSNEQFMSCQPAAAKTTDPPAAPTRACCDALGGADLDCLCGYKDSPWMSVYNIDPKRAMVLPAKCGLRTPDNC</sequence>
<dbReference type="InterPro" id="IPR016140">
    <property type="entry name" value="Bifunc_inhib/LTP/seed_store"/>
</dbReference>
<feature type="domain" description="Bifunctional inhibitor/plant lipid transfer protein/seed storage helical" evidence="2">
    <location>
        <begin position="30"/>
        <end position="104"/>
    </location>
</feature>
<evidence type="ECO:0000259" key="2">
    <source>
        <dbReference type="SMART" id="SM00499"/>
    </source>
</evidence>
<dbReference type="SUPFAM" id="SSF47699">
    <property type="entry name" value="Bifunctional inhibitor/lipid-transfer protein/seed storage 2S albumin"/>
    <property type="match status" value="1"/>
</dbReference>
<dbReference type="InterPro" id="IPR044741">
    <property type="entry name" value="NsLTP-like"/>
</dbReference>